<proteinExistence type="predicted"/>
<dbReference type="Proteomes" id="UP000799424">
    <property type="component" value="Unassembled WGS sequence"/>
</dbReference>
<evidence type="ECO:0000256" key="1">
    <source>
        <dbReference type="SAM" id="MobiDB-lite"/>
    </source>
</evidence>
<dbReference type="AlphaFoldDB" id="A0A6A6ZSI5"/>
<protein>
    <submittedName>
        <fullName evidence="2">Uncharacterized protein</fullName>
    </submittedName>
</protein>
<dbReference type="OrthoDB" id="10471456at2759"/>
<feature type="compositionally biased region" description="Basic residues" evidence="1">
    <location>
        <begin position="175"/>
        <end position="184"/>
    </location>
</feature>
<feature type="region of interest" description="Disordered" evidence="1">
    <location>
        <begin position="71"/>
        <end position="93"/>
    </location>
</feature>
<evidence type="ECO:0000313" key="2">
    <source>
        <dbReference type="EMBL" id="KAF2823277.1"/>
    </source>
</evidence>
<reference evidence="2" key="1">
    <citation type="journal article" date="2020" name="Stud. Mycol.">
        <title>101 Dothideomycetes genomes: a test case for predicting lifestyles and emergence of pathogens.</title>
        <authorList>
            <person name="Haridas S."/>
            <person name="Albert R."/>
            <person name="Binder M."/>
            <person name="Bloem J."/>
            <person name="Labutti K."/>
            <person name="Salamov A."/>
            <person name="Andreopoulos B."/>
            <person name="Baker S."/>
            <person name="Barry K."/>
            <person name="Bills G."/>
            <person name="Bluhm B."/>
            <person name="Cannon C."/>
            <person name="Castanera R."/>
            <person name="Culley D."/>
            <person name="Daum C."/>
            <person name="Ezra D."/>
            <person name="Gonzalez J."/>
            <person name="Henrissat B."/>
            <person name="Kuo A."/>
            <person name="Liang C."/>
            <person name="Lipzen A."/>
            <person name="Lutzoni F."/>
            <person name="Magnuson J."/>
            <person name="Mondo S."/>
            <person name="Nolan M."/>
            <person name="Ohm R."/>
            <person name="Pangilinan J."/>
            <person name="Park H.-J."/>
            <person name="Ramirez L."/>
            <person name="Alfaro M."/>
            <person name="Sun H."/>
            <person name="Tritt A."/>
            <person name="Yoshinaga Y."/>
            <person name="Zwiers L.-H."/>
            <person name="Turgeon B."/>
            <person name="Goodwin S."/>
            <person name="Spatafora J."/>
            <person name="Crous P."/>
            <person name="Grigoriev I."/>
        </authorList>
    </citation>
    <scope>NUCLEOTIDE SEQUENCE</scope>
    <source>
        <strain evidence="2">CBS 113818</strain>
    </source>
</reference>
<accession>A0A6A6ZSI5</accession>
<feature type="region of interest" description="Disordered" evidence="1">
    <location>
        <begin position="153"/>
        <end position="184"/>
    </location>
</feature>
<evidence type="ECO:0000313" key="3">
    <source>
        <dbReference type="Proteomes" id="UP000799424"/>
    </source>
</evidence>
<organism evidence="2 3">
    <name type="scientific">Ophiobolus disseminans</name>
    <dbReference type="NCBI Taxonomy" id="1469910"/>
    <lineage>
        <taxon>Eukaryota</taxon>
        <taxon>Fungi</taxon>
        <taxon>Dikarya</taxon>
        <taxon>Ascomycota</taxon>
        <taxon>Pezizomycotina</taxon>
        <taxon>Dothideomycetes</taxon>
        <taxon>Pleosporomycetidae</taxon>
        <taxon>Pleosporales</taxon>
        <taxon>Pleosporineae</taxon>
        <taxon>Phaeosphaeriaceae</taxon>
        <taxon>Ophiobolus</taxon>
    </lineage>
</organism>
<keyword evidence="3" id="KW-1185">Reference proteome</keyword>
<gene>
    <name evidence="2" type="ORF">CC86DRAFT_457692</name>
</gene>
<dbReference type="EMBL" id="MU006232">
    <property type="protein sequence ID" value="KAF2823277.1"/>
    <property type="molecule type" value="Genomic_DNA"/>
</dbReference>
<sequence length="184" mass="20687">MSENILNLLGDIKAGRPVGMVKHQPTNPRNFQMYGRTDGVTIGQHLDEFDSFNEEEGRTFDEAIMDGLFSDDKALMPPPPKPHTSKKGKSETNKVDVRDYMARLENHHIVQATKRLVEKPAYKAKMEEQALKGATKRKLGQESSDLQAQNARVLNSEHGETPTTFSAMTGDGVRKRPMQRRPNV</sequence>
<name>A0A6A6ZSI5_9PLEO</name>